<name>A0A0P9CIC4_9BACL</name>
<dbReference type="Proteomes" id="UP000050482">
    <property type="component" value="Unassembled WGS sequence"/>
</dbReference>
<sequence>MGNDRKQCHQPCDERHYDGDDPIQVLLWFRQAMARMDEQLIHLTANDEFETFTDELEQIELYQEQIENYLLEECFGKLAKYERQTNNVILEHIPDDIQFLPTSDGITISGIPLWMIGHKSHKKLPPIYHRGRPMIRKIPMWQAIIGHLKSSYLRTVLQEDNVILAKPAGYAHVVFDFQTNQLQVRDLDHYDVAPIINAFVSNGLLVSDHPSRLSFTMIWNEVSEPSRLDLHVRYLDCPLSLPLDFDVLLGLDLQKWSKSKG</sequence>
<gene>
    <name evidence="1" type="ORF">AN477_03285</name>
</gene>
<dbReference type="OrthoDB" id="2371161at2"/>
<dbReference type="AlphaFoldDB" id="A0A0P9CIC4"/>
<dbReference type="EMBL" id="LJCO01000012">
    <property type="protein sequence ID" value="KPV45182.1"/>
    <property type="molecule type" value="Genomic_DNA"/>
</dbReference>
<dbReference type="RefSeq" id="WP_054967757.1">
    <property type="nucleotide sequence ID" value="NZ_LJCO01000012.1"/>
</dbReference>
<organism evidence="1 2">
    <name type="scientific">Alicyclobacillus ferrooxydans</name>
    <dbReference type="NCBI Taxonomy" id="471514"/>
    <lineage>
        <taxon>Bacteria</taxon>
        <taxon>Bacillati</taxon>
        <taxon>Bacillota</taxon>
        <taxon>Bacilli</taxon>
        <taxon>Bacillales</taxon>
        <taxon>Alicyclobacillaceae</taxon>
        <taxon>Alicyclobacillus</taxon>
    </lineage>
</organism>
<accession>A0A0P9CIC4</accession>
<protein>
    <submittedName>
        <fullName evidence="1">Uncharacterized protein</fullName>
    </submittedName>
</protein>
<evidence type="ECO:0000313" key="2">
    <source>
        <dbReference type="Proteomes" id="UP000050482"/>
    </source>
</evidence>
<proteinExistence type="predicted"/>
<dbReference type="PATRIC" id="fig|471514.4.peg.3271"/>
<comment type="caution">
    <text evidence="1">The sequence shown here is derived from an EMBL/GenBank/DDBJ whole genome shotgun (WGS) entry which is preliminary data.</text>
</comment>
<evidence type="ECO:0000313" key="1">
    <source>
        <dbReference type="EMBL" id="KPV45182.1"/>
    </source>
</evidence>
<keyword evidence="2" id="KW-1185">Reference proteome</keyword>
<reference evidence="1 2" key="1">
    <citation type="submission" date="2015-09" db="EMBL/GenBank/DDBJ databases">
        <title>Draft genome sequence of Alicyclobacillus ferrooxydans DSM 22381.</title>
        <authorList>
            <person name="Hemp J."/>
        </authorList>
    </citation>
    <scope>NUCLEOTIDE SEQUENCE [LARGE SCALE GENOMIC DNA]</scope>
    <source>
        <strain evidence="1 2">TC-34</strain>
    </source>
</reference>